<evidence type="ECO:0000259" key="1">
    <source>
        <dbReference type="PROSITE" id="PS51186"/>
    </source>
</evidence>
<dbReference type="EMBL" id="CCDI010000004">
    <property type="protein sequence ID" value="CDQ24798.1"/>
    <property type="molecule type" value="Genomic_DNA"/>
</dbReference>
<comment type="caution">
    <text evidence="2">The sequence shown here is derived from an EMBL/GenBank/DDBJ whole genome shotgun (WGS) entry which is preliminary data.</text>
</comment>
<dbReference type="Pfam" id="PF00583">
    <property type="entry name" value="Acetyltransf_1"/>
    <property type="match status" value="1"/>
</dbReference>
<reference evidence="3" key="1">
    <citation type="submission" date="2014-03" db="EMBL/GenBank/DDBJ databases">
        <authorList>
            <person name="Urmite Genomes U."/>
        </authorList>
    </citation>
    <scope>NUCLEOTIDE SEQUENCE [LARGE SCALE GENOMIC DNA]</scope>
    <source>
        <strain evidence="3">HD-03</strain>
    </source>
</reference>
<protein>
    <submittedName>
        <fullName evidence="2">FR47-like protein</fullName>
    </submittedName>
</protein>
<accession>A0A059NY08</accession>
<dbReference type="CDD" id="cd04301">
    <property type="entry name" value="NAT_SF"/>
    <property type="match status" value="1"/>
</dbReference>
<dbReference type="InterPro" id="IPR016181">
    <property type="entry name" value="Acyl_CoA_acyltransferase"/>
</dbReference>
<sequence length="187" mass="21182">MPPVRPARFEDAETIAEIHVNSWKSTYEDLIDEQDLSNTTLEHRIALWETVLKTPLNGQIAFVIENGEGDVVGFVSGGKERTKNYGYDGEIYAIYLLDEYQGKGYGKEMLKVFSEGMVAAGYKSLLVWVLTHNPSSQFYIKYGADPIEAEKVTIGQGTYEETAYGWNDLRKLTERLRDESENKPPSK</sequence>
<gene>
    <name evidence="2" type="ORF">BN983_03097</name>
</gene>
<dbReference type="GO" id="GO:0016747">
    <property type="term" value="F:acyltransferase activity, transferring groups other than amino-acyl groups"/>
    <property type="evidence" value="ECO:0007669"/>
    <property type="project" value="InterPro"/>
</dbReference>
<dbReference type="PROSITE" id="PS51186">
    <property type="entry name" value="GNAT"/>
    <property type="match status" value="1"/>
</dbReference>
<evidence type="ECO:0000313" key="2">
    <source>
        <dbReference type="EMBL" id="CDQ24798.1"/>
    </source>
</evidence>
<dbReference type="SUPFAM" id="SSF55729">
    <property type="entry name" value="Acyl-CoA N-acyltransferases (Nat)"/>
    <property type="match status" value="1"/>
</dbReference>
<evidence type="ECO:0000313" key="3">
    <source>
        <dbReference type="Proteomes" id="UP000028868"/>
    </source>
</evidence>
<reference evidence="2 3" key="2">
    <citation type="submission" date="2014-05" db="EMBL/GenBank/DDBJ databases">
        <title>Draft genome sequence of Halobacillus karajensis HK-03.</title>
        <authorList>
            <person name="Khelaifia S."/>
            <person name="Croce O."/>
            <person name="Lagier J.C."/>
            <person name="Raoult D."/>
        </authorList>
    </citation>
    <scope>NUCLEOTIDE SEQUENCE [LARGE SCALE GENOMIC DNA]</scope>
    <source>
        <strain evidence="2 3">HD-03</strain>
    </source>
</reference>
<proteinExistence type="predicted"/>
<dbReference type="Proteomes" id="UP000028868">
    <property type="component" value="Unassembled WGS sequence"/>
</dbReference>
<organism evidence="2 3">
    <name type="scientific">Halobacillus karajensis</name>
    <dbReference type="NCBI Taxonomy" id="195088"/>
    <lineage>
        <taxon>Bacteria</taxon>
        <taxon>Bacillati</taxon>
        <taxon>Bacillota</taxon>
        <taxon>Bacilli</taxon>
        <taxon>Bacillales</taxon>
        <taxon>Bacillaceae</taxon>
        <taxon>Halobacillus</taxon>
    </lineage>
</organism>
<keyword evidence="3" id="KW-1185">Reference proteome</keyword>
<dbReference type="InterPro" id="IPR000182">
    <property type="entry name" value="GNAT_dom"/>
</dbReference>
<dbReference type="AlphaFoldDB" id="A0A059NY08"/>
<dbReference type="RefSeq" id="WP_051744231.1">
    <property type="nucleotide sequence ID" value="NZ_CCDH010000003.1"/>
</dbReference>
<feature type="domain" description="N-acetyltransferase" evidence="1">
    <location>
        <begin position="2"/>
        <end position="179"/>
    </location>
</feature>
<name>A0A059NY08_9BACI</name>
<dbReference type="Gene3D" id="3.40.630.30">
    <property type="match status" value="1"/>
</dbReference>